<dbReference type="InterPro" id="IPR044894">
    <property type="entry name" value="TubC_N_sf"/>
</dbReference>
<evidence type="ECO:0000313" key="2">
    <source>
        <dbReference type="EMBL" id="KXG78873.1"/>
    </source>
</evidence>
<evidence type="ECO:0000313" key="3">
    <source>
        <dbReference type="Proteomes" id="UP000070427"/>
    </source>
</evidence>
<dbReference type="RefSeq" id="WP_066350960.1">
    <property type="nucleotide sequence ID" value="NZ_LOED01000001.1"/>
</dbReference>
<dbReference type="InterPro" id="IPR041464">
    <property type="entry name" value="TubC_N"/>
</dbReference>
<gene>
    <name evidence="2" type="ORF">AN618_02110</name>
</gene>
<dbReference type="Proteomes" id="UP000070427">
    <property type="component" value="Unassembled WGS sequence"/>
</dbReference>
<dbReference type="OrthoDB" id="1728201at2"/>
<comment type="caution">
    <text evidence="2">The sequence shown here is derived from an EMBL/GenBank/DDBJ whole genome shotgun (WGS) entry which is preliminary data.</text>
</comment>
<dbReference type="Gene3D" id="1.10.10.1830">
    <property type="entry name" value="Non-ribosomal peptide synthase, adenylation domain"/>
    <property type="match status" value="1"/>
</dbReference>
<protein>
    <recommendedName>
        <fullName evidence="1">TubC N-terminal docking domain-containing protein</fullName>
    </recommendedName>
</protein>
<dbReference type="Pfam" id="PF18563">
    <property type="entry name" value="TubC_N"/>
    <property type="match status" value="1"/>
</dbReference>
<dbReference type="EMBL" id="LOED01000001">
    <property type="protein sequence ID" value="KXG78873.1"/>
    <property type="molecule type" value="Genomic_DNA"/>
</dbReference>
<keyword evidence="3" id="KW-1185">Reference proteome</keyword>
<dbReference type="InParanoid" id="A0A140LE98"/>
<organism evidence="2 3">
    <name type="scientific">Fervidicola ferrireducens</name>
    <dbReference type="NCBI Taxonomy" id="520764"/>
    <lineage>
        <taxon>Bacteria</taxon>
        <taxon>Bacillati</taxon>
        <taxon>Bacillota</taxon>
        <taxon>Clostridia</taxon>
        <taxon>Thermosediminibacterales</taxon>
        <taxon>Thermosediminibacteraceae</taxon>
        <taxon>Fervidicola</taxon>
    </lineage>
</organism>
<name>A0A140LE98_9FIRM</name>
<evidence type="ECO:0000259" key="1">
    <source>
        <dbReference type="Pfam" id="PF18563"/>
    </source>
</evidence>
<feature type="domain" description="TubC N-terminal docking" evidence="1">
    <location>
        <begin position="4"/>
        <end position="52"/>
    </location>
</feature>
<sequence>MTLEEFILNLIQNGVTLLTVGDKLKYTGPEEVLTDSVIRTMAKHKHEIITWLANPTITVTSRGKKTRLYRQRPECLKAGYCLRFTNDCDLFPLTWLKGWCRERVSMARPQRKARGG</sequence>
<reference evidence="2 3" key="1">
    <citation type="submission" date="2015-12" db="EMBL/GenBank/DDBJ databases">
        <title>Draft genome sequnece of Fervidicola ferrireducens strain Y170.</title>
        <authorList>
            <person name="Patel B.K."/>
        </authorList>
    </citation>
    <scope>NUCLEOTIDE SEQUENCE [LARGE SCALE GENOMIC DNA]</scope>
    <source>
        <strain evidence="2 3">Y170</strain>
    </source>
</reference>
<dbReference type="STRING" id="520764.AN618_02110"/>
<dbReference type="AlphaFoldDB" id="A0A140LE98"/>
<accession>A0A140LE98</accession>
<proteinExistence type="predicted"/>